<dbReference type="PANTHER" id="PTHR13610">
    <property type="entry name" value="METHYLTRANSFERASE DOMAIN-CONTAINING PROTEIN"/>
    <property type="match status" value="1"/>
</dbReference>
<dbReference type="Pfam" id="PF08123">
    <property type="entry name" value="DOT1"/>
    <property type="match status" value="1"/>
</dbReference>
<feature type="domain" description="DOT1" evidence="4">
    <location>
        <begin position="36"/>
        <end position="82"/>
    </location>
</feature>
<dbReference type="EMBL" id="PFNX01000087">
    <property type="protein sequence ID" value="PIZ57746.1"/>
    <property type="molecule type" value="Genomic_DNA"/>
</dbReference>
<organism evidence="5 6">
    <name type="scientific">Candidatus Shapirobacteria bacterium CG_4_10_14_0_2_um_filter_40_12</name>
    <dbReference type="NCBI Taxonomy" id="1974871"/>
    <lineage>
        <taxon>Bacteria</taxon>
        <taxon>Candidatus Shapironibacteriota</taxon>
    </lineage>
</organism>
<keyword evidence="2" id="KW-0808">Transferase</keyword>
<evidence type="ECO:0000256" key="1">
    <source>
        <dbReference type="ARBA" id="ARBA00022603"/>
    </source>
</evidence>
<dbReference type="InterPro" id="IPR026170">
    <property type="entry name" value="FAM173A/B"/>
</dbReference>
<feature type="non-terminal residue" evidence="5">
    <location>
        <position position="152"/>
    </location>
</feature>
<dbReference type="AlphaFoldDB" id="A0A2M7TRC8"/>
<evidence type="ECO:0000256" key="3">
    <source>
        <dbReference type="ARBA" id="ARBA00022691"/>
    </source>
</evidence>
<comment type="caution">
    <text evidence="5">The sequence shown here is derived from an EMBL/GenBank/DDBJ whole genome shotgun (WGS) entry which is preliminary data.</text>
</comment>
<dbReference type="SUPFAM" id="SSF53335">
    <property type="entry name" value="S-adenosyl-L-methionine-dependent methyltransferases"/>
    <property type="match status" value="1"/>
</dbReference>
<evidence type="ECO:0000313" key="6">
    <source>
        <dbReference type="Proteomes" id="UP000229336"/>
    </source>
</evidence>
<evidence type="ECO:0000313" key="5">
    <source>
        <dbReference type="EMBL" id="PIZ57746.1"/>
    </source>
</evidence>
<accession>A0A2M7TRC8</accession>
<name>A0A2M7TRC8_9BACT</name>
<proteinExistence type="predicted"/>
<dbReference type="Proteomes" id="UP000229336">
    <property type="component" value="Unassembled WGS sequence"/>
</dbReference>
<protein>
    <recommendedName>
        <fullName evidence="4">DOT1 domain-containing protein</fullName>
    </recommendedName>
</protein>
<evidence type="ECO:0000256" key="2">
    <source>
        <dbReference type="ARBA" id="ARBA00022679"/>
    </source>
</evidence>
<dbReference type="PANTHER" id="PTHR13610:SF11">
    <property type="entry name" value="METHYLTRANSFERASE DOMAIN-CONTAINING PROTEIN"/>
    <property type="match status" value="1"/>
</dbReference>
<reference evidence="6" key="1">
    <citation type="submission" date="2017-09" db="EMBL/GenBank/DDBJ databases">
        <title>Depth-based differentiation of microbial function through sediment-hosted aquifers and enrichment of novel symbionts in the deep terrestrial subsurface.</title>
        <authorList>
            <person name="Probst A.J."/>
            <person name="Ladd B."/>
            <person name="Jarett J.K."/>
            <person name="Geller-Mcgrath D.E."/>
            <person name="Sieber C.M.K."/>
            <person name="Emerson J.B."/>
            <person name="Anantharaman K."/>
            <person name="Thomas B.C."/>
            <person name="Malmstrom R."/>
            <person name="Stieglmeier M."/>
            <person name="Klingl A."/>
            <person name="Woyke T."/>
            <person name="Ryan C.M."/>
            <person name="Banfield J.F."/>
        </authorList>
    </citation>
    <scope>NUCLEOTIDE SEQUENCE [LARGE SCALE GENOMIC DNA]</scope>
</reference>
<dbReference type="InterPro" id="IPR025789">
    <property type="entry name" value="DOT1_dom"/>
</dbReference>
<keyword evidence="3" id="KW-0949">S-adenosyl-L-methionine</keyword>
<sequence length="152" mass="17247">MFEIFFPLFLVALYFLIKLASRRNQTTVFGAPWVPLEPHVVNQIMELAKIKPNDIFYDLGSGDGRLVIAAATQGARAYGIEIDPFRVWYSRLCIFLFGLSGRAKIIHKNIFNVDLSSADIVTIYLLQETNDKLFKKLTCELKPDTRVVSAAF</sequence>
<dbReference type="GO" id="GO:0032259">
    <property type="term" value="P:methylation"/>
    <property type="evidence" value="ECO:0007669"/>
    <property type="project" value="UniProtKB-KW"/>
</dbReference>
<dbReference type="Gene3D" id="3.40.50.150">
    <property type="entry name" value="Vaccinia Virus protein VP39"/>
    <property type="match status" value="1"/>
</dbReference>
<dbReference type="InterPro" id="IPR029063">
    <property type="entry name" value="SAM-dependent_MTases_sf"/>
</dbReference>
<evidence type="ECO:0000259" key="4">
    <source>
        <dbReference type="Pfam" id="PF08123"/>
    </source>
</evidence>
<dbReference type="GO" id="GO:0031151">
    <property type="term" value="F:histone H3K79 methyltransferase activity"/>
    <property type="evidence" value="ECO:0007669"/>
    <property type="project" value="InterPro"/>
</dbReference>
<gene>
    <name evidence="5" type="ORF">COY20_04765</name>
</gene>
<keyword evidence="1" id="KW-0489">Methyltransferase</keyword>